<proteinExistence type="predicted"/>
<accession>A0AAN7ARU9</accession>
<reference evidence="3" key="1">
    <citation type="journal article" date="2023" name="Mol. Phylogenet. Evol.">
        <title>Genome-scale phylogeny and comparative genomics of the fungal order Sordariales.</title>
        <authorList>
            <person name="Hensen N."/>
            <person name="Bonometti L."/>
            <person name="Westerberg I."/>
            <person name="Brannstrom I.O."/>
            <person name="Guillou S."/>
            <person name="Cros-Aarteil S."/>
            <person name="Calhoun S."/>
            <person name="Haridas S."/>
            <person name="Kuo A."/>
            <person name="Mondo S."/>
            <person name="Pangilinan J."/>
            <person name="Riley R."/>
            <person name="LaButti K."/>
            <person name="Andreopoulos B."/>
            <person name="Lipzen A."/>
            <person name="Chen C."/>
            <person name="Yan M."/>
            <person name="Daum C."/>
            <person name="Ng V."/>
            <person name="Clum A."/>
            <person name="Steindorff A."/>
            <person name="Ohm R.A."/>
            <person name="Martin F."/>
            <person name="Silar P."/>
            <person name="Natvig D.O."/>
            <person name="Lalanne C."/>
            <person name="Gautier V."/>
            <person name="Ament-Velasquez S.L."/>
            <person name="Kruys A."/>
            <person name="Hutchinson M.I."/>
            <person name="Powell A.J."/>
            <person name="Barry K."/>
            <person name="Miller A.N."/>
            <person name="Grigoriev I.V."/>
            <person name="Debuchy R."/>
            <person name="Gladieux P."/>
            <person name="Hiltunen Thoren M."/>
            <person name="Johannesson H."/>
        </authorList>
    </citation>
    <scope>NUCLEOTIDE SEQUENCE</scope>
    <source>
        <strain evidence="3">CBS 315.58</strain>
    </source>
</reference>
<keyword evidence="4" id="KW-1185">Reference proteome</keyword>
<gene>
    <name evidence="3" type="ORF">QBC40DRAFT_233537</name>
</gene>
<dbReference type="SUPFAM" id="SSF51197">
    <property type="entry name" value="Clavaminate synthase-like"/>
    <property type="match status" value="1"/>
</dbReference>
<dbReference type="AlphaFoldDB" id="A0AAN7ARU9"/>
<feature type="compositionally biased region" description="Pro residues" evidence="1">
    <location>
        <begin position="387"/>
        <end position="406"/>
    </location>
</feature>
<dbReference type="Pfam" id="PF13621">
    <property type="entry name" value="Cupin_8"/>
    <property type="match status" value="1"/>
</dbReference>
<dbReference type="Proteomes" id="UP001303160">
    <property type="component" value="Unassembled WGS sequence"/>
</dbReference>
<evidence type="ECO:0000259" key="2">
    <source>
        <dbReference type="PROSITE" id="PS51184"/>
    </source>
</evidence>
<sequence>MEHMHHLMGEDWQEDAWEIWDRARHMREKSRRQLMDLASEQVKAGQIELLEDQPGLALQELVSFGNFYVRHYYAQLHFSAQAKRGISLTGCGEHLIHLLTRQARMLNTARPDYQMIKRRLDHIMSAAYNRFYAYLYKDLPLCWRALYTEAAILKFWILVMEWAWSQYPEIKREGEKGRQGQEWREREFQLEKKYPHDLQLWKQSEADTEWQRHHLEQHNQQKEMYQRHDEERQAEQRLQAELRPEQQDQKRQQEEDLLNEMIKTLDLALILAGGGGHQDSINRMIALLEEAASPPSNANRDQAIIKPNGSSEQDPSLDNREASPTQPPRKRTKLSLPPPIKPEQTAPLEPAPPVNPSTDAPIITTSNLNTPHPPPSPSPTNWSTHPSFPPSEPFTPPISNPIPRLPSPSFSSFQSHLSTPTPTPLILTSLVPHWPALTTNPWSKPTYLLSRTFSGRRLVPVEIGRSYTDPLWSQSILPFSSFLSQYITTSPSLSFPSPQSKGYLAQHQLFTQLPHLRNDISIPDLCYTSPPRTNSEAKELDEPLLNAWFGPAGTITPLHTDPYHNLFVQVVGRKYIRLYPPSTKMRRMGREGGVDMGNTAEFDVGLLEGWDEPPDDDREKMEEEEKREEFRGLRYVDCILEPGETLYIPVGWWHYVRGLSVSFSVSFWWN</sequence>
<dbReference type="PROSITE" id="PS51184">
    <property type="entry name" value="JMJC"/>
    <property type="match status" value="1"/>
</dbReference>
<evidence type="ECO:0000256" key="1">
    <source>
        <dbReference type="SAM" id="MobiDB-lite"/>
    </source>
</evidence>
<dbReference type="PANTHER" id="PTHR12461">
    <property type="entry name" value="HYPOXIA-INDUCIBLE FACTOR 1 ALPHA INHIBITOR-RELATED"/>
    <property type="match status" value="1"/>
</dbReference>
<reference evidence="3" key="2">
    <citation type="submission" date="2023-05" db="EMBL/GenBank/DDBJ databases">
        <authorList>
            <consortium name="Lawrence Berkeley National Laboratory"/>
            <person name="Steindorff A."/>
            <person name="Hensen N."/>
            <person name="Bonometti L."/>
            <person name="Westerberg I."/>
            <person name="Brannstrom I.O."/>
            <person name="Guillou S."/>
            <person name="Cros-Aarteil S."/>
            <person name="Calhoun S."/>
            <person name="Haridas S."/>
            <person name="Kuo A."/>
            <person name="Mondo S."/>
            <person name="Pangilinan J."/>
            <person name="Riley R."/>
            <person name="Labutti K."/>
            <person name="Andreopoulos B."/>
            <person name="Lipzen A."/>
            <person name="Chen C."/>
            <person name="Yanf M."/>
            <person name="Daum C."/>
            <person name="Ng V."/>
            <person name="Clum A."/>
            <person name="Ohm R."/>
            <person name="Martin F."/>
            <person name="Silar P."/>
            <person name="Natvig D."/>
            <person name="Lalanne C."/>
            <person name="Gautier V."/>
            <person name="Ament-Velasquez S.L."/>
            <person name="Kruys A."/>
            <person name="Hutchinson M.I."/>
            <person name="Powell A.J."/>
            <person name="Barry K."/>
            <person name="Miller A.N."/>
            <person name="Grigoriev I.V."/>
            <person name="Debuchy R."/>
            <person name="Gladieux P."/>
            <person name="Thoren M.H."/>
            <person name="Johannesson H."/>
        </authorList>
    </citation>
    <scope>NUCLEOTIDE SEQUENCE</scope>
    <source>
        <strain evidence="3">CBS 315.58</strain>
    </source>
</reference>
<evidence type="ECO:0000313" key="4">
    <source>
        <dbReference type="Proteomes" id="UP001303160"/>
    </source>
</evidence>
<dbReference type="InterPro" id="IPR003347">
    <property type="entry name" value="JmjC_dom"/>
</dbReference>
<organism evidence="3 4">
    <name type="scientific">Triangularia verruculosa</name>
    <dbReference type="NCBI Taxonomy" id="2587418"/>
    <lineage>
        <taxon>Eukaryota</taxon>
        <taxon>Fungi</taxon>
        <taxon>Dikarya</taxon>
        <taxon>Ascomycota</taxon>
        <taxon>Pezizomycotina</taxon>
        <taxon>Sordariomycetes</taxon>
        <taxon>Sordariomycetidae</taxon>
        <taxon>Sordariales</taxon>
        <taxon>Podosporaceae</taxon>
        <taxon>Triangularia</taxon>
    </lineage>
</organism>
<dbReference type="EMBL" id="MU863976">
    <property type="protein sequence ID" value="KAK4196809.1"/>
    <property type="molecule type" value="Genomic_DNA"/>
</dbReference>
<feature type="region of interest" description="Disordered" evidence="1">
    <location>
        <begin position="292"/>
        <end position="416"/>
    </location>
</feature>
<feature type="compositionally biased region" description="Low complexity" evidence="1">
    <location>
        <begin position="407"/>
        <end position="416"/>
    </location>
</feature>
<dbReference type="Gene3D" id="2.60.120.650">
    <property type="entry name" value="Cupin"/>
    <property type="match status" value="1"/>
</dbReference>
<dbReference type="InterPro" id="IPR041667">
    <property type="entry name" value="Cupin_8"/>
</dbReference>
<name>A0AAN7ARU9_9PEZI</name>
<dbReference type="SMART" id="SM00558">
    <property type="entry name" value="JmjC"/>
    <property type="match status" value="1"/>
</dbReference>
<dbReference type="PANTHER" id="PTHR12461:SF101">
    <property type="entry name" value="TRNA WYBUTOSINE-SYNTHESIZING PROTEIN 4"/>
    <property type="match status" value="1"/>
</dbReference>
<evidence type="ECO:0000313" key="3">
    <source>
        <dbReference type="EMBL" id="KAK4196809.1"/>
    </source>
</evidence>
<protein>
    <recommendedName>
        <fullName evidence="2">JmjC domain-containing protein</fullName>
    </recommendedName>
</protein>
<feature type="domain" description="JmjC" evidence="2">
    <location>
        <begin position="502"/>
        <end position="670"/>
    </location>
</feature>
<comment type="caution">
    <text evidence="3">The sequence shown here is derived from an EMBL/GenBank/DDBJ whole genome shotgun (WGS) entry which is preliminary data.</text>
</comment>
<feature type="region of interest" description="Disordered" evidence="1">
    <location>
        <begin position="211"/>
        <end position="253"/>
    </location>
</feature>